<name>A0A0F9LGD6_9ZZZZ</name>
<gene>
    <name evidence="1" type="ORF">LCGC14_1583890</name>
</gene>
<protein>
    <submittedName>
        <fullName evidence="1">Uncharacterized protein</fullName>
    </submittedName>
</protein>
<dbReference type="EMBL" id="LAZR01012496">
    <property type="protein sequence ID" value="KKM26530.1"/>
    <property type="molecule type" value="Genomic_DNA"/>
</dbReference>
<organism evidence="1">
    <name type="scientific">marine sediment metagenome</name>
    <dbReference type="NCBI Taxonomy" id="412755"/>
    <lineage>
        <taxon>unclassified sequences</taxon>
        <taxon>metagenomes</taxon>
        <taxon>ecological metagenomes</taxon>
    </lineage>
</organism>
<comment type="caution">
    <text evidence="1">The sequence shown here is derived from an EMBL/GenBank/DDBJ whole genome shotgun (WGS) entry which is preliminary data.</text>
</comment>
<dbReference type="AlphaFoldDB" id="A0A0F9LGD6"/>
<accession>A0A0F9LGD6</accession>
<sequence length="205" mass="23741">MKDRKLKGVLKRLDAEKEMFDVVGNTMVKEEWNKSVRGDWMLWFYQRLYPGNTKEYVLASLHCAKTAKYLMDMHAEAAFQALFIAKAFAEGKVDRYILDSSRRSVANEAHSACNCESLYPALCAAEAAVDTDYHRWIHNSASFSAIAIYNQIEHRGQCPPDYEGYAHKQRVINRAKKAMKENQKETADICRKYLTITNYDFLQYL</sequence>
<reference evidence="1" key="1">
    <citation type="journal article" date="2015" name="Nature">
        <title>Complex archaea that bridge the gap between prokaryotes and eukaryotes.</title>
        <authorList>
            <person name="Spang A."/>
            <person name="Saw J.H."/>
            <person name="Jorgensen S.L."/>
            <person name="Zaremba-Niedzwiedzka K."/>
            <person name="Martijn J."/>
            <person name="Lind A.E."/>
            <person name="van Eijk R."/>
            <person name="Schleper C."/>
            <person name="Guy L."/>
            <person name="Ettema T.J."/>
        </authorList>
    </citation>
    <scope>NUCLEOTIDE SEQUENCE</scope>
</reference>
<proteinExistence type="predicted"/>
<evidence type="ECO:0000313" key="1">
    <source>
        <dbReference type="EMBL" id="KKM26530.1"/>
    </source>
</evidence>